<dbReference type="Gene3D" id="3.50.50.60">
    <property type="entry name" value="FAD/NAD(P)-binding domain"/>
    <property type="match status" value="1"/>
</dbReference>
<name>A0A2T0QXF8_9ACTN</name>
<evidence type="ECO:0000313" key="8">
    <source>
        <dbReference type="EMBL" id="PRY10569.1"/>
    </source>
</evidence>
<evidence type="ECO:0000256" key="4">
    <source>
        <dbReference type="ARBA" id="ARBA00022827"/>
    </source>
</evidence>
<dbReference type="InterPro" id="IPR036188">
    <property type="entry name" value="FAD/NAD-bd_sf"/>
</dbReference>
<evidence type="ECO:0000259" key="7">
    <source>
        <dbReference type="PROSITE" id="PS00624"/>
    </source>
</evidence>
<dbReference type="InterPro" id="IPR000172">
    <property type="entry name" value="GMC_OxRdtase_N"/>
</dbReference>
<dbReference type="SUPFAM" id="SSF51905">
    <property type="entry name" value="FAD/NAD(P)-binding domain"/>
    <property type="match status" value="1"/>
</dbReference>
<keyword evidence="3" id="KW-0285">Flavoprotein</keyword>
<protein>
    <submittedName>
        <fullName evidence="8">Choline dehydrogenase</fullName>
    </submittedName>
</protein>
<evidence type="ECO:0000256" key="6">
    <source>
        <dbReference type="SAM" id="MobiDB-lite"/>
    </source>
</evidence>
<comment type="similarity">
    <text evidence="2">Belongs to the GMC oxidoreductase family.</text>
</comment>
<dbReference type="Proteomes" id="UP000238083">
    <property type="component" value="Unassembled WGS sequence"/>
</dbReference>
<dbReference type="OrthoDB" id="9785276at2"/>
<dbReference type="InterPro" id="IPR012132">
    <property type="entry name" value="GMC_OxRdtase"/>
</dbReference>
<feature type="domain" description="Glucose-methanol-choline oxidoreductase N-terminal" evidence="7">
    <location>
        <begin position="273"/>
        <end position="287"/>
    </location>
</feature>
<keyword evidence="9" id="KW-1185">Reference proteome</keyword>
<dbReference type="PROSITE" id="PS00624">
    <property type="entry name" value="GMC_OXRED_2"/>
    <property type="match status" value="1"/>
</dbReference>
<feature type="binding site" evidence="5">
    <location>
        <position position="114"/>
    </location>
    <ligand>
        <name>FAD</name>
        <dbReference type="ChEBI" id="CHEBI:57692"/>
    </ligand>
</feature>
<proteinExistence type="inferred from homology"/>
<gene>
    <name evidence="8" type="ORF">CLV37_116122</name>
</gene>
<feature type="region of interest" description="Disordered" evidence="6">
    <location>
        <begin position="1"/>
        <end position="33"/>
    </location>
</feature>
<accession>A0A2T0QXF8</accession>
<sequence length="553" mass="57900">MSHETPYTSPATAPAHTPQRRTHDAPAPPPLPEAVHTLVIGGGTGGAVFTAVTAALSDETVLLLEAGPDYGAADEGRWPADVLDARSIPLSHDYGLSTATTVGDGVLDLPRARVLGGCSSHNGCTASLGAAADYDEWAARGNPGWDAASVLPLLEWVRGRFRVRRYTTDELTEPQRAFVRAGQAVGLPFADDLDDIAAGEGIGPMPVNVVDGQRYNAAFAFLDAVRDRPNLTVCGDTPVQRLEIREGRAVGAWVSRDGEARLVRAERVVVAAGAYHSPALLLRSGIGAADELSALGVPVAVDRRGVGKHLLDHSCVQLDFHGRAGLVEDLSRLGWNPDEQTVGRKRSSLCDEGPYDLHVFMVAGANSGHPGLPPITLYGGAMRARSEGTVTLAPDLDVSRPVIDHRYGTDPDGYDRQVLSEALDLLRSMARVPELAAVLGEPATAEHDPLEQIVNYCHPAGSCAMGPASDPEAVVDARGAVHGIEGLHVADASIMPAITRGNINLPTAMIGAKIALTLLGLGPDEVTTALPVAHHAPDAPAALVTTTGTKARP</sequence>
<feature type="compositionally biased region" description="Polar residues" evidence="6">
    <location>
        <begin position="1"/>
        <end position="11"/>
    </location>
</feature>
<evidence type="ECO:0000256" key="5">
    <source>
        <dbReference type="PIRSR" id="PIRSR000137-2"/>
    </source>
</evidence>
<keyword evidence="4 5" id="KW-0274">FAD</keyword>
<organism evidence="8 9">
    <name type="scientific">Kineococcus rhizosphaerae</name>
    <dbReference type="NCBI Taxonomy" id="559628"/>
    <lineage>
        <taxon>Bacteria</taxon>
        <taxon>Bacillati</taxon>
        <taxon>Actinomycetota</taxon>
        <taxon>Actinomycetes</taxon>
        <taxon>Kineosporiales</taxon>
        <taxon>Kineosporiaceae</taxon>
        <taxon>Kineococcus</taxon>
    </lineage>
</organism>
<comment type="cofactor">
    <cofactor evidence="1 5">
        <name>FAD</name>
        <dbReference type="ChEBI" id="CHEBI:57692"/>
    </cofactor>
</comment>
<dbReference type="GO" id="GO:0050660">
    <property type="term" value="F:flavin adenine dinucleotide binding"/>
    <property type="evidence" value="ECO:0007669"/>
    <property type="project" value="InterPro"/>
</dbReference>
<dbReference type="Pfam" id="PF05199">
    <property type="entry name" value="GMC_oxred_C"/>
    <property type="match status" value="1"/>
</dbReference>
<evidence type="ECO:0000256" key="3">
    <source>
        <dbReference type="ARBA" id="ARBA00022630"/>
    </source>
</evidence>
<dbReference type="RefSeq" id="WP_106215296.1">
    <property type="nucleotide sequence ID" value="NZ_PVZF01000016.1"/>
</dbReference>
<evidence type="ECO:0000256" key="1">
    <source>
        <dbReference type="ARBA" id="ARBA00001974"/>
    </source>
</evidence>
<dbReference type="AlphaFoldDB" id="A0A2T0QXF8"/>
<reference evidence="8 9" key="1">
    <citation type="submission" date="2018-03" db="EMBL/GenBank/DDBJ databases">
        <title>Genomic Encyclopedia of Archaeal and Bacterial Type Strains, Phase II (KMG-II): from individual species to whole genera.</title>
        <authorList>
            <person name="Goeker M."/>
        </authorList>
    </citation>
    <scope>NUCLEOTIDE SEQUENCE [LARGE SCALE GENOMIC DNA]</scope>
    <source>
        <strain evidence="8 9">DSM 19711</strain>
    </source>
</reference>
<dbReference type="EMBL" id="PVZF01000016">
    <property type="protein sequence ID" value="PRY10569.1"/>
    <property type="molecule type" value="Genomic_DNA"/>
</dbReference>
<dbReference type="InterPro" id="IPR007867">
    <property type="entry name" value="GMC_OxRtase_C"/>
</dbReference>
<dbReference type="PANTHER" id="PTHR11552:SF147">
    <property type="entry name" value="CHOLINE DEHYDROGENASE, MITOCHONDRIAL"/>
    <property type="match status" value="1"/>
</dbReference>
<dbReference type="Pfam" id="PF00732">
    <property type="entry name" value="GMC_oxred_N"/>
    <property type="match status" value="1"/>
</dbReference>
<dbReference type="PIRSF" id="PIRSF000137">
    <property type="entry name" value="Alcohol_oxidase"/>
    <property type="match status" value="1"/>
</dbReference>
<comment type="caution">
    <text evidence="8">The sequence shown here is derived from an EMBL/GenBank/DDBJ whole genome shotgun (WGS) entry which is preliminary data.</text>
</comment>
<dbReference type="PANTHER" id="PTHR11552">
    <property type="entry name" value="GLUCOSE-METHANOL-CHOLINE GMC OXIDOREDUCTASE"/>
    <property type="match status" value="1"/>
</dbReference>
<feature type="binding site" evidence="5">
    <location>
        <position position="456"/>
    </location>
    <ligand>
        <name>substrate</name>
    </ligand>
</feature>
<dbReference type="Gene3D" id="3.30.410.40">
    <property type="match status" value="1"/>
</dbReference>
<evidence type="ECO:0000313" key="9">
    <source>
        <dbReference type="Proteomes" id="UP000238083"/>
    </source>
</evidence>
<dbReference type="GO" id="GO:0016614">
    <property type="term" value="F:oxidoreductase activity, acting on CH-OH group of donors"/>
    <property type="evidence" value="ECO:0007669"/>
    <property type="project" value="InterPro"/>
</dbReference>
<evidence type="ECO:0000256" key="2">
    <source>
        <dbReference type="ARBA" id="ARBA00010790"/>
    </source>
</evidence>
<feature type="binding site" evidence="5">
    <location>
        <position position="239"/>
    </location>
    <ligand>
        <name>FAD</name>
        <dbReference type="ChEBI" id="CHEBI:57692"/>
    </ligand>
</feature>
<dbReference type="SUPFAM" id="SSF54373">
    <property type="entry name" value="FAD-linked reductases, C-terminal domain"/>
    <property type="match status" value="1"/>
</dbReference>